<proteinExistence type="predicted"/>
<dbReference type="OrthoDB" id="930834at2"/>
<dbReference type="Proteomes" id="UP000199440">
    <property type="component" value="Unassembled WGS sequence"/>
</dbReference>
<accession>A0A1G9URD1</accession>
<dbReference type="InterPro" id="IPR050312">
    <property type="entry name" value="IolE/XylAMocC-like"/>
</dbReference>
<dbReference type="Gene3D" id="3.20.20.150">
    <property type="entry name" value="Divalent-metal-dependent TIM barrel enzymes"/>
    <property type="match status" value="1"/>
</dbReference>
<feature type="domain" description="Xylose isomerase-like TIM barrel" evidence="1">
    <location>
        <begin position="69"/>
        <end position="312"/>
    </location>
</feature>
<dbReference type="PANTHER" id="PTHR12110">
    <property type="entry name" value="HYDROXYPYRUVATE ISOMERASE"/>
    <property type="match status" value="1"/>
</dbReference>
<evidence type="ECO:0000313" key="3">
    <source>
        <dbReference type="Proteomes" id="UP000199440"/>
    </source>
</evidence>
<organism evidence="2 3">
    <name type="scientific">Kriegella aquimaris</name>
    <dbReference type="NCBI Taxonomy" id="192904"/>
    <lineage>
        <taxon>Bacteria</taxon>
        <taxon>Pseudomonadati</taxon>
        <taxon>Bacteroidota</taxon>
        <taxon>Flavobacteriia</taxon>
        <taxon>Flavobacteriales</taxon>
        <taxon>Flavobacteriaceae</taxon>
        <taxon>Kriegella</taxon>
    </lineage>
</organism>
<gene>
    <name evidence="2" type="ORF">SAMN04488514_111142</name>
</gene>
<sequence>MQDKISRRKAIANSLKISGAALTGFAFTKNDSPQTFDQSIQPKKKLPFRISLNTSTIMAYKLDVDKQIEMVSDAGFDGIELWMRDIIAYLDKGGSTSQLKEKLETGKLVLENIIGFSKWCSDDPKERQEAIDQLRKEMNITASLGGKYIAAPVQGISSLDRGKYDEYAQRYNDILALEQETGVTPIIELWGAGALHNLADCAQIVISTGHPKATMLLDIYHVYRGGNDWDTVDCLNGKRLPVIHMNDYPASPERESLTDAHRVLPGEGVCPFDVVIPRLYEAGFNGGFSVELFNKEYWSTMDAETLLKKSYEYTLQVIESALKKK</sequence>
<evidence type="ECO:0000259" key="1">
    <source>
        <dbReference type="Pfam" id="PF01261"/>
    </source>
</evidence>
<keyword evidence="3" id="KW-1185">Reference proteome</keyword>
<dbReference type="SUPFAM" id="SSF51658">
    <property type="entry name" value="Xylose isomerase-like"/>
    <property type="match status" value="1"/>
</dbReference>
<dbReference type="InterPro" id="IPR013022">
    <property type="entry name" value="Xyl_isomerase-like_TIM-brl"/>
</dbReference>
<reference evidence="2 3" key="1">
    <citation type="submission" date="2016-10" db="EMBL/GenBank/DDBJ databases">
        <authorList>
            <person name="de Groot N.N."/>
        </authorList>
    </citation>
    <scope>NUCLEOTIDE SEQUENCE [LARGE SCALE GENOMIC DNA]</scope>
    <source>
        <strain evidence="2 3">DSM 19886</strain>
    </source>
</reference>
<evidence type="ECO:0000313" key="2">
    <source>
        <dbReference type="EMBL" id="SDM62489.1"/>
    </source>
</evidence>
<name>A0A1G9URD1_9FLAO</name>
<protein>
    <submittedName>
        <fullName evidence="2">2-keto-myo-inositol isomerase</fullName>
    </submittedName>
</protein>
<dbReference type="EMBL" id="FNGV01000011">
    <property type="protein sequence ID" value="SDM62489.1"/>
    <property type="molecule type" value="Genomic_DNA"/>
</dbReference>
<dbReference type="STRING" id="192904.SAMN04488514_111142"/>
<dbReference type="InterPro" id="IPR036237">
    <property type="entry name" value="Xyl_isomerase-like_sf"/>
</dbReference>
<keyword evidence="2" id="KW-0413">Isomerase</keyword>
<dbReference type="PANTHER" id="PTHR12110:SF48">
    <property type="entry name" value="BLL3656 PROTEIN"/>
    <property type="match status" value="1"/>
</dbReference>
<dbReference type="AlphaFoldDB" id="A0A1G9URD1"/>
<dbReference type="Pfam" id="PF01261">
    <property type="entry name" value="AP_endonuc_2"/>
    <property type="match status" value="1"/>
</dbReference>
<dbReference type="GO" id="GO:0016853">
    <property type="term" value="F:isomerase activity"/>
    <property type="evidence" value="ECO:0007669"/>
    <property type="project" value="UniProtKB-KW"/>
</dbReference>
<dbReference type="RefSeq" id="WP_089893141.1">
    <property type="nucleotide sequence ID" value="NZ_FNGV01000011.1"/>
</dbReference>